<feature type="transmembrane region" description="Helical" evidence="1">
    <location>
        <begin position="63"/>
        <end position="87"/>
    </location>
</feature>
<proteinExistence type="predicted"/>
<keyword evidence="3" id="KW-1185">Reference proteome</keyword>
<dbReference type="AlphaFoldDB" id="A0A365UD95"/>
<sequence>MALAGALLFVVFLYEDMEDALRAAEAALPWGPILGYVVAMGFGGAVAGALLSGAFGRRGIGGWFLSALAGVVTTTVGGMLGSLAGLLPSLISEGWTTGDLIGIGAGALILPLAIIDWPLLILIWIGLVVAAHLLARHRRPAA</sequence>
<dbReference type="Proteomes" id="UP000253370">
    <property type="component" value="Unassembled WGS sequence"/>
</dbReference>
<gene>
    <name evidence="2" type="ORF">DRV85_00360</name>
</gene>
<keyword evidence="1" id="KW-0812">Transmembrane</keyword>
<accession>A0A365UD95</accession>
<keyword evidence="1" id="KW-0472">Membrane</keyword>
<feature type="transmembrane region" description="Helical" evidence="1">
    <location>
        <begin position="107"/>
        <end position="135"/>
    </location>
</feature>
<name>A0A365UD95_9RHOB</name>
<keyword evidence="1" id="KW-1133">Transmembrane helix</keyword>
<protein>
    <submittedName>
        <fullName evidence="2">Uncharacterized protein</fullName>
    </submittedName>
</protein>
<feature type="transmembrane region" description="Helical" evidence="1">
    <location>
        <begin position="33"/>
        <end position="51"/>
    </location>
</feature>
<reference evidence="2 3" key="1">
    <citation type="submission" date="2018-07" db="EMBL/GenBank/DDBJ databases">
        <title>Rhodosalinus sp. strain E84T genomic sequence and assembly.</title>
        <authorList>
            <person name="Liu Z.-W."/>
            <person name="Lu D.-C."/>
        </authorList>
    </citation>
    <scope>NUCLEOTIDE SEQUENCE [LARGE SCALE GENOMIC DNA]</scope>
    <source>
        <strain evidence="2 3">E84</strain>
    </source>
</reference>
<evidence type="ECO:0000313" key="3">
    <source>
        <dbReference type="Proteomes" id="UP000253370"/>
    </source>
</evidence>
<evidence type="ECO:0000256" key="1">
    <source>
        <dbReference type="SAM" id="Phobius"/>
    </source>
</evidence>
<evidence type="ECO:0000313" key="2">
    <source>
        <dbReference type="EMBL" id="RBI87425.1"/>
    </source>
</evidence>
<comment type="caution">
    <text evidence="2">The sequence shown here is derived from an EMBL/GenBank/DDBJ whole genome shotgun (WGS) entry which is preliminary data.</text>
</comment>
<organism evidence="2 3">
    <name type="scientific">Rhodosalinus halophilus</name>
    <dbReference type="NCBI Taxonomy" id="2259333"/>
    <lineage>
        <taxon>Bacteria</taxon>
        <taxon>Pseudomonadati</taxon>
        <taxon>Pseudomonadota</taxon>
        <taxon>Alphaproteobacteria</taxon>
        <taxon>Rhodobacterales</taxon>
        <taxon>Paracoccaceae</taxon>
        <taxon>Rhodosalinus</taxon>
    </lineage>
</organism>
<dbReference type="EMBL" id="QNTQ01000001">
    <property type="protein sequence ID" value="RBI87425.1"/>
    <property type="molecule type" value="Genomic_DNA"/>
</dbReference>